<dbReference type="GO" id="GO:0004803">
    <property type="term" value="F:transposase activity"/>
    <property type="evidence" value="ECO:0007669"/>
    <property type="project" value="InterPro"/>
</dbReference>
<dbReference type="InterPro" id="IPR036397">
    <property type="entry name" value="RNaseH_sf"/>
</dbReference>
<feature type="domain" description="Integrase catalytic" evidence="3">
    <location>
        <begin position="75"/>
        <end position="239"/>
    </location>
</feature>
<comment type="similarity">
    <text evidence="2">Belongs to the transposase IS30 family.</text>
</comment>
<dbReference type="PROSITE" id="PS50994">
    <property type="entry name" value="INTEGRASE"/>
    <property type="match status" value="1"/>
</dbReference>
<dbReference type="PROSITE" id="PS01043">
    <property type="entry name" value="TRANSPOSASE_IS30"/>
    <property type="match status" value="1"/>
</dbReference>
<evidence type="ECO:0000259" key="3">
    <source>
        <dbReference type="PROSITE" id="PS50994"/>
    </source>
</evidence>
<dbReference type="EMBL" id="SZPU01000014">
    <property type="protein sequence ID" value="TKI71813.1"/>
    <property type="molecule type" value="Genomic_DNA"/>
</dbReference>
<accession>A0A4V5TRC4</accession>
<dbReference type="GO" id="GO:0003677">
    <property type="term" value="F:DNA binding"/>
    <property type="evidence" value="ECO:0007669"/>
    <property type="project" value="InterPro"/>
</dbReference>
<feature type="non-terminal residue" evidence="4">
    <location>
        <position position="1"/>
    </location>
</feature>
<dbReference type="GO" id="GO:0015074">
    <property type="term" value="P:DNA integration"/>
    <property type="evidence" value="ECO:0007669"/>
    <property type="project" value="InterPro"/>
</dbReference>
<dbReference type="InterPro" id="IPR001584">
    <property type="entry name" value="Integrase_cat-core"/>
</dbReference>
<reference evidence="4 5" key="1">
    <citation type="submission" date="2019-04" db="EMBL/GenBank/DDBJ databases">
        <title>Lysinibacillus genome sequencing.</title>
        <authorList>
            <person name="Dunlap C."/>
        </authorList>
    </citation>
    <scope>NUCLEOTIDE SEQUENCE [LARGE SCALE GENOMIC DNA]</scope>
    <source>
        <strain evidence="4 5">CCTCC AB 2010389</strain>
    </source>
</reference>
<keyword evidence="5" id="KW-1185">Reference proteome</keyword>
<dbReference type="NCBIfam" id="NF033563">
    <property type="entry name" value="transpos_IS30"/>
    <property type="match status" value="1"/>
</dbReference>
<evidence type="ECO:0000313" key="4">
    <source>
        <dbReference type="EMBL" id="TKI71813.1"/>
    </source>
</evidence>
<dbReference type="GO" id="GO:0005829">
    <property type="term" value="C:cytosol"/>
    <property type="evidence" value="ECO:0007669"/>
    <property type="project" value="TreeGrafter"/>
</dbReference>
<dbReference type="InterPro" id="IPR001598">
    <property type="entry name" value="Transposase_IS30_CS"/>
</dbReference>
<sequence length="243" mass="28164">KLTSALKEAVQEKLGETWSPEQIVGRLYPGKLSFKSIYRWIYNGLFDLPLTVLRQKGKRQKPRETRGRFNIGTPISKRPKEVRKRDTFGHWELDTVVSGRGQAKGCVATFIERKTRWYTGILMPDRSAKSMEAAIKKLHQQLPKGAILTATTDRGKEFSCYNVLENELNIQVYFADAYSAWQRGSNENGNGLLREFFPKKTNFDHVTLDDMNQALHFINHRLRKCLGWKTAYEAFREELLHLI</sequence>
<comment type="caution">
    <text evidence="4">The sequence shown here is derived from an EMBL/GenBank/DDBJ whole genome shotgun (WGS) entry which is preliminary data.</text>
</comment>
<evidence type="ECO:0000256" key="1">
    <source>
        <dbReference type="ARBA" id="ARBA00002190"/>
    </source>
</evidence>
<evidence type="ECO:0000256" key="2">
    <source>
        <dbReference type="ARBA" id="ARBA00006363"/>
    </source>
</evidence>
<dbReference type="Proteomes" id="UP000308744">
    <property type="component" value="Unassembled WGS sequence"/>
</dbReference>
<dbReference type="RefSeq" id="WP_137067726.1">
    <property type="nucleotide sequence ID" value="NZ_SZPU01000014.1"/>
</dbReference>
<dbReference type="Pfam" id="PF00665">
    <property type="entry name" value="rve"/>
    <property type="match status" value="1"/>
</dbReference>
<dbReference type="PANTHER" id="PTHR10948:SF23">
    <property type="entry name" value="TRANSPOSASE INSI FOR INSERTION SEQUENCE ELEMENT IS30A-RELATED"/>
    <property type="match status" value="1"/>
</dbReference>
<protein>
    <submittedName>
        <fullName evidence="4">IS30 family transposase</fullName>
    </submittedName>
</protein>
<dbReference type="InterPro" id="IPR051917">
    <property type="entry name" value="Transposase-Integrase"/>
</dbReference>
<dbReference type="Gene3D" id="3.30.420.10">
    <property type="entry name" value="Ribonuclease H-like superfamily/Ribonuclease H"/>
    <property type="match status" value="1"/>
</dbReference>
<evidence type="ECO:0000313" key="5">
    <source>
        <dbReference type="Proteomes" id="UP000308744"/>
    </source>
</evidence>
<dbReference type="InterPro" id="IPR012337">
    <property type="entry name" value="RNaseH-like_sf"/>
</dbReference>
<comment type="function">
    <text evidence="1">Required for the transposition of the insertion element.</text>
</comment>
<name>A0A4V5TRC4_9BACI</name>
<dbReference type="SUPFAM" id="SSF53098">
    <property type="entry name" value="Ribonuclease H-like"/>
    <property type="match status" value="1"/>
</dbReference>
<dbReference type="GO" id="GO:0006313">
    <property type="term" value="P:DNA transposition"/>
    <property type="evidence" value="ECO:0007669"/>
    <property type="project" value="InterPro"/>
</dbReference>
<proteinExistence type="inferred from homology"/>
<dbReference type="PANTHER" id="PTHR10948">
    <property type="entry name" value="TRANSPOSASE"/>
    <property type="match status" value="1"/>
</dbReference>
<organism evidence="4 5">
    <name type="scientific">Lysinibacillus mangiferihumi</name>
    <dbReference type="NCBI Taxonomy" id="1130819"/>
    <lineage>
        <taxon>Bacteria</taxon>
        <taxon>Bacillati</taxon>
        <taxon>Bacillota</taxon>
        <taxon>Bacilli</taxon>
        <taxon>Bacillales</taxon>
        <taxon>Bacillaceae</taxon>
        <taxon>Lysinibacillus</taxon>
    </lineage>
</organism>
<gene>
    <name evidence="4" type="ORF">FC756_04160</name>
</gene>
<dbReference type="AlphaFoldDB" id="A0A4V5TRC4"/>
<dbReference type="InterPro" id="IPR053392">
    <property type="entry name" value="Transposase_IS30-like"/>
</dbReference>